<evidence type="ECO:0000313" key="2">
    <source>
        <dbReference type="EnsemblPlants" id="PGSC0003DMT400088729"/>
    </source>
</evidence>
<sequence>MAARSSGESSQNHHQNRSTIEVIRDDSDIGCCNTGRGGHTIEASSIFHGGFAGAGDSAGIPSKNFENQYEEEMRVISQTQIQHREGKQQVQDLGQSSTSHKDEQLTTKQGKDTGIICIDKSHSTVIHAHQAHLNAGTDRNENDQMKIWVAKDQGKDTGKQMEEPDDEQVNKGNKVKVPPDDYGAFNSEDEIDPDNQSMEESDEDAEVTMKHTGQVLVLF</sequence>
<feature type="compositionally biased region" description="Basic and acidic residues" evidence="1">
    <location>
        <begin position="99"/>
        <end position="108"/>
    </location>
</feature>
<dbReference type="Proteomes" id="UP000011115">
    <property type="component" value="Unassembled WGS sequence"/>
</dbReference>
<feature type="region of interest" description="Disordered" evidence="1">
    <location>
        <begin position="153"/>
        <end position="206"/>
    </location>
</feature>
<reference evidence="2" key="2">
    <citation type="submission" date="2015-06" db="UniProtKB">
        <authorList>
            <consortium name="EnsemblPlants"/>
        </authorList>
    </citation>
    <scope>IDENTIFICATION</scope>
    <source>
        <strain evidence="2">DM1-3 516 R44</strain>
    </source>
</reference>
<evidence type="ECO:0000313" key="3">
    <source>
        <dbReference type="Proteomes" id="UP000011115"/>
    </source>
</evidence>
<feature type="region of interest" description="Disordered" evidence="1">
    <location>
        <begin position="1"/>
        <end position="22"/>
    </location>
</feature>
<protein>
    <submittedName>
        <fullName evidence="2">Uncharacterized protein</fullName>
    </submittedName>
</protein>
<feature type="compositionally biased region" description="Basic and acidic residues" evidence="1">
    <location>
        <begin position="153"/>
        <end position="162"/>
    </location>
</feature>
<feature type="compositionally biased region" description="Acidic residues" evidence="1">
    <location>
        <begin position="187"/>
        <end position="206"/>
    </location>
</feature>
<evidence type="ECO:0000256" key="1">
    <source>
        <dbReference type="SAM" id="MobiDB-lite"/>
    </source>
</evidence>
<feature type="compositionally biased region" description="Polar residues" evidence="1">
    <location>
        <begin position="88"/>
        <end position="98"/>
    </location>
</feature>
<accession>M1DGL1</accession>
<dbReference type="AlphaFoldDB" id="M1DGL1"/>
<keyword evidence="3" id="KW-1185">Reference proteome</keyword>
<organism evidence="2 3">
    <name type="scientific">Solanum tuberosum</name>
    <name type="common">Potato</name>
    <dbReference type="NCBI Taxonomy" id="4113"/>
    <lineage>
        <taxon>Eukaryota</taxon>
        <taxon>Viridiplantae</taxon>
        <taxon>Streptophyta</taxon>
        <taxon>Embryophyta</taxon>
        <taxon>Tracheophyta</taxon>
        <taxon>Spermatophyta</taxon>
        <taxon>Magnoliopsida</taxon>
        <taxon>eudicotyledons</taxon>
        <taxon>Gunneridae</taxon>
        <taxon>Pentapetalae</taxon>
        <taxon>asterids</taxon>
        <taxon>lamiids</taxon>
        <taxon>Solanales</taxon>
        <taxon>Solanaceae</taxon>
        <taxon>Solanoideae</taxon>
        <taxon>Solaneae</taxon>
        <taxon>Solanum</taxon>
    </lineage>
</organism>
<dbReference type="EnsemblPlants" id="PGSC0003DMT400088729">
    <property type="protein sequence ID" value="PGSC0003DMT400088729"/>
    <property type="gene ID" value="PGSC0003DMG400038300"/>
</dbReference>
<reference evidence="3" key="1">
    <citation type="journal article" date="2011" name="Nature">
        <title>Genome sequence and analysis of the tuber crop potato.</title>
        <authorList>
            <consortium name="The Potato Genome Sequencing Consortium"/>
        </authorList>
    </citation>
    <scope>NUCLEOTIDE SEQUENCE [LARGE SCALE GENOMIC DNA]</scope>
    <source>
        <strain evidence="3">cv. DM1-3 516 R44</strain>
    </source>
</reference>
<feature type="region of interest" description="Disordered" evidence="1">
    <location>
        <begin position="80"/>
        <end position="108"/>
    </location>
</feature>
<name>M1DGL1_SOLTU</name>
<proteinExistence type="predicted"/>
<dbReference type="Gramene" id="PGSC0003DMT400088729">
    <property type="protein sequence ID" value="PGSC0003DMT400088729"/>
    <property type="gene ID" value="PGSC0003DMG400038300"/>
</dbReference>
<dbReference type="HOGENOM" id="CLU_1263439_0_0_1"/>
<dbReference type="InParanoid" id="M1DGL1"/>
<dbReference type="PaxDb" id="4113-PGSC0003DMT400088729"/>
<feature type="compositionally biased region" description="Polar residues" evidence="1">
    <location>
        <begin position="1"/>
        <end position="19"/>
    </location>
</feature>